<keyword evidence="3" id="KW-1185">Reference proteome</keyword>
<name>A0A7J9C1G5_GOSGO</name>
<evidence type="ECO:0000313" key="3">
    <source>
        <dbReference type="Proteomes" id="UP000593579"/>
    </source>
</evidence>
<dbReference type="InterPro" id="IPR002156">
    <property type="entry name" value="RNaseH_domain"/>
</dbReference>
<organism evidence="2 3">
    <name type="scientific">Gossypium gossypioides</name>
    <name type="common">Mexican cotton</name>
    <name type="synonym">Selera gossypioides</name>
    <dbReference type="NCBI Taxonomy" id="34282"/>
    <lineage>
        <taxon>Eukaryota</taxon>
        <taxon>Viridiplantae</taxon>
        <taxon>Streptophyta</taxon>
        <taxon>Embryophyta</taxon>
        <taxon>Tracheophyta</taxon>
        <taxon>Spermatophyta</taxon>
        <taxon>Magnoliopsida</taxon>
        <taxon>eudicotyledons</taxon>
        <taxon>Gunneridae</taxon>
        <taxon>Pentapetalae</taxon>
        <taxon>rosids</taxon>
        <taxon>malvids</taxon>
        <taxon>Malvales</taxon>
        <taxon>Malvaceae</taxon>
        <taxon>Malvoideae</taxon>
        <taxon>Gossypium</taxon>
    </lineage>
</organism>
<dbReference type="Proteomes" id="UP000593579">
    <property type="component" value="Unassembled WGS sequence"/>
</dbReference>
<accession>A0A7J9C1G5</accession>
<dbReference type="InterPro" id="IPR012337">
    <property type="entry name" value="RNaseH-like_sf"/>
</dbReference>
<dbReference type="Gene3D" id="3.30.420.10">
    <property type="entry name" value="Ribonuclease H-like superfamily/Ribonuclease H"/>
    <property type="match status" value="1"/>
</dbReference>
<dbReference type="SUPFAM" id="SSF53098">
    <property type="entry name" value="Ribonuclease H-like"/>
    <property type="match status" value="1"/>
</dbReference>
<dbReference type="GO" id="GO:0004523">
    <property type="term" value="F:RNA-DNA hybrid ribonuclease activity"/>
    <property type="evidence" value="ECO:0007669"/>
    <property type="project" value="InterPro"/>
</dbReference>
<dbReference type="PANTHER" id="PTHR47074">
    <property type="entry name" value="BNAC02G40300D PROTEIN"/>
    <property type="match status" value="1"/>
</dbReference>
<dbReference type="EMBL" id="JABEZY010000007">
    <property type="protein sequence ID" value="MBA0742218.1"/>
    <property type="molecule type" value="Genomic_DNA"/>
</dbReference>
<gene>
    <name evidence="2" type="ORF">Gogos_015297</name>
</gene>
<evidence type="ECO:0000259" key="1">
    <source>
        <dbReference type="Pfam" id="PF13456"/>
    </source>
</evidence>
<reference evidence="2 3" key="1">
    <citation type="journal article" date="2019" name="Genome Biol. Evol.">
        <title>Insights into the evolution of the New World diploid cottons (Gossypium, subgenus Houzingenia) based on genome sequencing.</title>
        <authorList>
            <person name="Grover C.E."/>
            <person name="Arick M.A. 2nd"/>
            <person name="Thrash A."/>
            <person name="Conover J.L."/>
            <person name="Sanders W.S."/>
            <person name="Peterson D.G."/>
            <person name="Frelichowski J.E."/>
            <person name="Scheffler J.A."/>
            <person name="Scheffler B.E."/>
            <person name="Wendel J.F."/>
        </authorList>
    </citation>
    <scope>NUCLEOTIDE SEQUENCE [LARGE SCALE GENOMIC DNA]</scope>
    <source>
        <strain evidence="2">5</strain>
        <tissue evidence="2">Leaf</tissue>
    </source>
</reference>
<feature type="domain" description="RNase H type-1" evidence="1">
    <location>
        <begin position="117"/>
        <end position="190"/>
    </location>
</feature>
<dbReference type="OrthoDB" id="992307at2759"/>
<dbReference type="InterPro" id="IPR052929">
    <property type="entry name" value="RNase_H-like_EbsB-rel"/>
</dbReference>
<dbReference type="InterPro" id="IPR044730">
    <property type="entry name" value="RNase_H-like_dom_plant"/>
</dbReference>
<dbReference type="GO" id="GO:0003676">
    <property type="term" value="F:nucleic acid binding"/>
    <property type="evidence" value="ECO:0007669"/>
    <property type="project" value="InterPro"/>
</dbReference>
<dbReference type="AlphaFoldDB" id="A0A7J9C1G5"/>
<comment type="caution">
    <text evidence="2">The sequence shown here is derived from an EMBL/GenBank/DDBJ whole genome shotgun (WGS) entry which is preliminary data.</text>
</comment>
<dbReference type="InterPro" id="IPR036397">
    <property type="entry name" value="RNaseH_sf"/>
</dbReference>
<proteinExistence type="predicted"/>
<protein>
    <recommendedName>
        <fullName evidence="1">RNase H type-1 domain-containing protein</fullName>
    </recommendedName>
</protein>
<dbReference type="Pfam" id="PF13456">
    <property type="entry name" value="RVT_3"/>
    <property type="match status" value="1"/>
</dbReference>
<dbReference type="CDD" id="cd06222">
    <property type="entry name" value="RNase_H_like"/>
    <property type="match status" value="1"/>
</dbReference>
<sequence length="210" mass="23392">MILPTNAKVTTIQQNVDRGYPRCGAEVEIVIHALMDVSNPVPFLLAACSTTSSSMVTALVLLTSSKMQYGYSTKKDFLTTLWNGWNSRNNFIIYGKDEEARTKWEKPPNGFVKVKVDTACRNNTMSYGIIIRYCDGLIIGGQAGVKDVQMKPKWAELYALSEGVLIARDLNLGNVIFETDCANMVNRLRKCQDDIIILGFRAKEISGLIK</sequence>
<dbReference type="PANTHER" id="PTHR47074:SF48">
    <property type="entry name" value="POLYNUCLEOTIDYL TRANSFERASE, RIBONUCLEASE H-LIKE SUPERFAMILY PROTEIN"/>
    <property type="match status" value="1"/>
</dbReference>
<evidence type="ECO:0000313" key="2">
    <source>
        <dbReference type="EMBL" id="MBA0742218.1"/>
    </source>
</evidence>